<evidence type="ECO:0000256" key="1">
    <source>
        <dbReference type="SAM" id="MobiDB-lite"/>
    </source>
</evidence>
<dbReference type="EMBL" id="JABCKV010000883">
    <property type="protein sequence ID" value="KAG5640299.1"/>
    <property type="molecule type" value="Genomic_DNA"/>
</dbReference>
<comment type="caution">
    <text evidence="2">The sequence shown here is derived from an EMBL/GenBank/DDBJ whole genome shotgun (WGS) entry which is preliminary data.</text>
</comment>
<feature type="compositionally biased region" description="Basic and acidic residues" evidence="1">
    <location>
        <begin position="199"/>
        <end position="208"/>
    </location>
</feature>
<feature type="region of interest" description="Disordered" evidence="1">
    <location>
        <begin position="72"/>
        <end position="105"/>
    </location>
</feature>
<feature type="region of interest" description="Disordered" evidence="1">
    <location>
        <begin position="389"/>
        <end position="420"/>
    </location>
</feature>
<feature type="compositionally biased region" description="Acidic residues" evidence="1">
    <location>
        <begin position="301"/>
        <end position="317"/>
    </location>
</feature>
<feature type="compositionally biased region" description="Low complexity" evidence="1">
    <location>
        <begin position="577"/>
        <end position="592"/>
    </location>
</feature>
<evidence type="ECO:0000313" key="2">
    <source>
        <dbReference type="EMBL" id="KAG5640299.1"/>
    </source>
</evidence>
<feature type="compositionally biased region" description="Low complexity" evidence="1">
    <location>
        <begin position="263"/>
        <end position="272"/>
    </location>
</feature>
<reference evidence="2" key="1">
    <citation type="submission" date="2020-07" db="EMBL/GenBank/DDBJ databases">
        <authorList>
            <person name="Nieuwenhuis M."/>
            <person name="Van De Peppel L.J.J."/>
        </authorList>
    </citation>
    <scope>NUCLEOTIDE SEQUENCE</scope>
    <source>
        <strain evidence="2">AP01</strain>
        <tissue evidence="2">Mycelium</tissue>
    </source>
</reference>
<protein>
    <submittedName>
        <fullName evidence="2">Uncharacterized protein</fullName>
    </submittedName>
</protein>
<name>A0A9P7FXV5_9AGAR</name>
<feature type="compositionally biased region" description="Low complexity" evidence="1">
    <location>
        <begin position="283"/>
        <end position="295"/>
    </location>
</feature>
<organism evidence="2 3">
    <name type="scientific">Asterophora parasitica</name>
    <dbReference type="NCBI Taxonomy" id="117018"/>
    <lineage>
        <taxon>Eukaryota</taxon>
        <taxon>Fungi</taxon>
        <taxon>Dikarya</taxon>
        <taxon>Basidiomycota</taxon>
        <taxon>Agaricomycotina</taxon>
        <taxon>Agaricomycetes</taxon>
        <taxon>Agaricomycetidae</taxon>
        <taxon>Agaricales</taxon>
        <taxon>Tricholomatineae</taxon>
        <taxon>Lyophyllaceae</taxon>
        <taxon>Asterophora</taxon>
    </lineage>
</organism>
<feature type="compositionally biased region" description="Low complexity" evidence="1">
    <location>
        <begin position="392"/>
        <end position="403"/>
    </location>
</feature>
<proteinExistence type="predicted"/>
<dbReference type="AlphaFoldDB" id="A0A9P7FXV5"/>
<feature type="region of interest" description="Disordered" evidence="1">
    <location>
        <begin position="441"/>
        <end position="621"/>
    </location>
</feature>
<reference evidence="2" key="2">
    <citation type="submission" date="2021-10" db="EMBL/GenBank/DDBJ databases">
        <title>Phylogenomics reveals ancestral predisposition of the termite-cultivated fungus Termitomyces towards a domesticated lifestyle.</title>
        <authorList>
            <person name="Auxier B."/>
            <person name="Grum-Grzhimaylo A."/>
            <person name="Cardenas M.E."/>
            <person name="Lodge J.D."/>
            <person name="Laessoe T."/>
            <person name="Pedersen O."/>
            <person name="Smith M.E."/>
            <person name="Kuyper T.W."/>
            <person name="Franco-Molano E.A."/>
            <person name="Baroni T.J."/>
            <person name="Aanen D.K."/>
        </authorList>
    </citation>
    <scope>NUCLEOTIDE SEQUENCE</scope>
    <source>
        <strain evidence="2">AP01</strain>
        <tissue evidence="2">Mycelium</tissue>
    </source>
</reference>
<feature type="compositionally biased region" description="Polar residues" evidence="1">
    <location>
        <begin position="189"/>
        <end position="198"/>
    </location>
</feature>
<keyword evidence="3" id="KW-1185">Reference proteome</keyword>
<dbReference type="Proteomes" id="UP000775547">
    <property type="component" value="Unassembled WGS sequence"/>
</dbReference>
<sequence length="757" mass="83057">MTPHSSRGNYHAYIRSSPAFGSEIGHHAASDLIDEFPSTWDRRHIHAVAKQPEAPISLPGFKSLFCDPAPETQLTRSRAPPTPSEHSVFFSEQRRSASRQPAPYAPVFCDSEEEDQEDDSDGYSFVQEDIRSTFFRVSAERGQWKYDPLPLKTSVRALLRQSAPTSSPPPISGLQLLARPISEPAPSTGRASTTPTTPDSHEEEDHGSEMPSMDYVDSMSSDHYSPLAYDSSRSLPSLMSDAESTEPDDHAVPSSPLPPSSPPLSSLPASPLMCSISPLSFAPSSPHLQPSSPLSFVESLPPDDDQDMDLENDDEADTVPTPHPQPTPSLENEAPTSPEVGLLARSTDSPRLTLHPQIVPVPACEATTQDPQAWSTQSTSPVLEDAVLAQESSPSPVASLSPPWDELPVSTVPEKDSETEMRPLSVLELFGDVGDKQVLGISMEVEDKDEAQTSAAAGKGNTRDVELEALQPKDENGTEKVKSDPKKEKRRKERADGASEGPVRKKSRVSFEEPTSGSSASKASSAEKKKARKDSKRKLEEDEKEENAENKQASTVPTPKPKKQKKVERDPTAKRAQQQSSTTFTSSKFSSSSKHRAADDGSISIPPKPSKPRDPETQALDAEITGMLIETMATSRASCLPASTLYKNVMQSRPSLKAERTEEEWMCVILRVLNEGEVSTGGSGVFGKVESSFKDDSDRPLEAQWFYVPELDGDQERATLIRSMMPRAGKRSETKKYKQYYYRPLDKISRWDPEDEM</sequence>
<gene>
    <name evidence="2" type="ORF">DXG03_009328</name>
</gene>
<feature type="region of interest" description="Disordered" evidence="1">
    <location>
        <begin position="182"/>
        <end position="353"/>
    </location>
</feature>
<dbReference type="OrthoDB" id="5348546at2759"/>
<evidence type="ECO:0000313" key="3">
    <source>
        <dbReference type="Proteomes" id="UP000775547"/>
    </source>
</evidence>
<feature type="compositionally biased region" description="Basic and acidic residues" evidence="1">
    <location>
        <begin position="461"/>
        <end position="497"/>
    </location>
</feature>
<accession>A0A9P7FXV5</accession>